<dbReference type="PANTHER" id="PTHR43364:SF4">
    <property type="entry name" value="NAD(P)-LINKED OXIDOREDUCTASE SUPERFAMILY PROTEIN"/>
    <property type="match status" value="1"/>
</dbReference>
<proteinExistence type="predicted"/>
<dbReference type="InterPro" id="IPR050523">
    <property type="entry name" value="AKR_Detox_Biosynth"/>
</dbReference>
<accession>A0A3D1JIS4</accession>
<reference evidence="5" key="2">
    <citation type="submission" date="2015-07" db="EMBL/GenBank/DDBJ databases">
        <title>Draft Genome Sequences of Anaerolinea thermolimosa IMO-1, Bellilinea caldifistulae GOMI-1, Leptolinea tardivitalis YMTK-2, Levilinea saccharolytica KIBI-1,Longilinea arvoryzae KOME-1, Previously Described as Members of the Anaerolineaceae (Chloroflexi).</title>
        <authorList>
            <person name="Sekiguchi Y."/>
            <person name="Ohashi A."/>
            <person name="Matsuura N."/>
            <person name="Tourlousse M.D."/>
        </authorList>
    </citation>
    <scope>NUCLEOTIDE SEQUENCE [LARGE SCALE GENOMIC DNA]</scope>
    <source>
        <strain evidence="5">IMO-1</strain>
    </source>
</reference>
<protein>
    <submittedName>
        <fullName evidence="4">Aldo/keto reductase</fullName>
    </submittedName>
    <submittedName>
        <fullName evidence="3">Predicted oxidoreductase related to aryl-alcohol dehydrogenases</fullName>
    </submittedName>
</protein>
<gene>
    <name evidence="3" type="ORF">ATHL_03584</name>
    <name evidence="4" type="ORF">DEQ80_07400</name>
</gene>
<dbReference type="InterPro" id="IPR020471">
    <property type="entry name" value="AKR"/>
</dbReference>
<dbReference type="EMBL" id="DF967967">
    <property type="protein sequence ID" value="GAP08678.1"/>
    <property type="molecule type" value="Genomic_DNA"/>
</dbReference>
<dbReference type="AlphaFoldDB" id="A0A3D1JIS4"/>
<name>A0A3D1JIS4_9CHLR</name>
<dbReference type="GO" id="GO:0016491">
    <property type="term" value="F:oxidoreductase activity"/>
    <property type="evidence" value="ECO:0007669"/>
    <property type="project" value="UniProtKB-KW"/>
</dbReference>
<dbReference type="SUPFAM" id="SSF51430">
    <property type="entry name" value="NAD(P)-linked oxidoreductase"/>
    <property type="match status" value="1"/>
</dbReference>
<dbReference type="Pfam" id="PF00248">
    <property type="entry name" value="Aldo_ket_red"/>
    <property type="match status" value="1"/>
</dbReference>
<keyword evidence="1" id="KW-0560">Oxidoreductase</keyword>
<evidence type="ECO:0000313" key="3">
    <source>
        <dbReference type="EMBL" id="GAP08678.1"/>
    </source>
</evidence>
<organism evidence="4 6">
    <name type="scientific">Anaerolinea thermolimosa</name>
    <dbReference type="NCBI Taxonomy" id="229919"/>
    <lineage>
        <taxon>Bacteria</taxon>
        <taxon>Bacillati</taxon>
        <taxon>Chloroflexota</taxon>
        <taxon>Anaerolineae</taxon>
        <taxon>Anaerolineales</taxon>
        <taxon>Anaerolineaceae</taxon>
        <taxon>Anaerolinea</taxon>
    </lineage>
</organism>
<dbReference type="PRINTS" id="PR00069">
    <property type="entry name" value="ALDKETRDTASE"/>
</dbReference>
<dbReference type="OrthoDB" id="9773828at2"/>
<keyword evidence="5" id="KW-1185">Reference proteome</keyword>
<sequence>MEYRSLGRTGVMVSPLCLGAMNFGGPTPEDESIRIINRALDGGINFIDTANVYNGGESERIVGKALKENGRRDQVVLATKVYSRVGEGPNDGGASRYHIMKAVEDSLRRLQTDTIDLYQLHRPSLTIPVDETLRAFDDLVRSGKVRYIGASTHPAWMVMEALATSEKYSLVRYVSEQPPYNLLDRRIENELVPLCQKYGLAILPWSPLAMGILAGRYPLDGSLPEDSRAYRSQWPAARERLTRRGLEVGAKVSEMARERGLTAGQLALLWCKDQPGITSPIIGPRTMAHLEEFLPVMEMHLKDEDRPLFDALVHPGNAVADFFNSNEWMKARITD</sequence>
<evidence type="ECO:0000313" key="4">
    <source>
        <dbReference type="EMBL" id="HCE17668.1"/>
    </source>
</evidence>
<dbReference type="Proteomes" id="UP000253922">
    <property type="component" value="Unassembled WGS sequence"/>
</dbReference>
<reference evidence="4 6" key="3">
    <citation type="journal article" date="2018" name="Nat. Biotechnol.">
        <title>A standardized bacterial taxonomy based on genome phylogeny substantially revises the tree of life.</title>
        <authorList>
            <person name="Parks D.H."/>
            <person name="Chuvochina M."/>
            <person name="Waite D.W."/>
            <person name="Rinke C."/>
            <person name="Skarshewski A."/>
            <person name="Chaumeil P.A."/>
            <person name="Hugenholtz P."/>
        </authorList>
    </citation>
    <scope>NUCLEOTIDE SEQUENCE [LARGE SCALE GENOMIC DNA]</scope>
    <source>
        <strain evidence="4">UBA8781</strain>
    </source>
</reference>
<dbReference type="Proteomes" id="UP000264141">
    <property type="component" value="Unassembled WGS sequence"/>
</dbReference>
<dbReference type="InterPro" id="IPR036812">
    <property type="entry name" value="NAD(P)_OxRdtase_dom_sf"/>
</dbReference>
<evidence type="ECO:0000313" key="5">
    <source>
        <dbReference type="Proteomes" id="UP000253922"/>
    </source>
</evidence>
<evidence type="ECO:0000259" key="2">
    <source>
        <dbReference type="Pfam" id="PF00248"/>
    </source>
</evidence>
<evidence type="ECO:0000313" key="6">
    <source>
        <dbReference type="Proteomes" id="UP000264141"/>
    </source>
</evidence>
<dbReference type="RefSeq" id="WP_062196451.1">
    <property type="nucleotide sequence ID" value="NZ_DF967967.1"/>
</dbReference>
<evidence type="ECO:0000256" key="1">
    <source>
        <dbReference type="ARBA" id="ARBA00023002"/>
    </source>
</evidence>
<dbReference type="Gene3D" id="3.20.20.100">
    <property type="entry name" value="NADP-dependent oxidoreductase domain"/>
    <property type="match status" value="1"/>
</dbReference>
<dbReference type="FunFam" id="3.20.20.100:FF:000004">
    <property type="entry name" value="Oxidoreductase, aldo/keto reductase"/>
    <property type="match status" value="1"/>
</dbReference>
<dbReference type="STRING" id="229919.GCA_001050195_03518"/>
<dbReference type="GO" id="GO:0005829">
    <property type="term" value="C:cytosol"/>
    <property type="evidence" value="ECO:0007669"/>
    <property type="project" value="TreeGrafter"/>
</dbReference>
<dbReference type="InterPro" id="IPR023210">
    <property type="entry name" value="NADP_OxRdtase_dom"/>
</dbReference>
<dbReference type="EMBL" id="DPBP01000030">
    <property type="protein sequence ID" value="HCE17668.1"/>
    <property type="molecule type" value="Genomic_DNA"/>
</dbReference>
<feature type="domain" description="NADP-dependent oxidoreductase" evidence="2">
    <location>
        <begin position="15"/>
        <end position="312"/>
    </location>
</feature>
<dbReference type="PANTHER" id="PTHR43364">
    <property type="entry name" value="NADH-SPECIFIC METHYLGLYOXAL REDUCTASE-RELATED"/>
    <property type="match status" value="1"/>
</dbReference>
<reference evidence="3" key="1">
    <citation type="journal article" date="2015" name="Genome Announc.">
        <title>Draft Genome Sequences of Anaerolinea thermolimosa IMO-1, Bellilinea caldifistulae GOMI-1, Leptolinea tardivitalis YMTK-2, Levilinea saccharolytica KIBI-1, Longilinea arvoryzae KOME-1, Previously Described as Members of the Class Anaerolineae (Chloroflexi).</title>
        <authorList>
            <person name="Matsuura N."/>
            <person name="Tourlousse M.D."/>
            <person name="Ohashi A."/>
            <person name="Hugenholtz P."/>
            <person name="Sekiguchi Y."/>
        </authorList>
    </citation>
    <scope>NUCLEOTIDE SEQUENCE</scope>
    <source>
        <strain evidence="3">IMO-1</strain>
    </source>
</reference>